<gene>
    <name evidence="2" type="ORF">LSH36_656g01079</name>
</gene>
<evidence type="ECO:0000259" key="1">
    <source>
        <dbReference type="PROSITE" id="PS51406"/>
    </source>
</evidence>
<reference evidence="2" key="1">
    <citation type="journal article" date="2023" name="Mol. Biol. Evol.">
        <title>Third-Generation Sequencing Reveals the Adaptive Role of the Epigenome in Three Deep-Sea Polychaetes.</title>
        <authorList>
            <person name="Perez M."/>
            <person name="Aroh O."/>
            <person name="Sun Y."/>
            <person name="Lan Y."/>
            <person name="Juniper S.K."/>
            <person name="Young C.R."/>
            <person name="Angers B."/>
            <person name="Qian P.Y."/>
        </authorList>
    </citation>
    <scope>NUCLEOTIDE SEQUENCE</scope>
    <source>
        <strain evidence="2">P08H-3</strain>
    </source>
</reference>
<evidence type="ECO:0000313" key="2">
    <source>
        <dbReference type="EMBL" id="KAK2145808.1"/>
    </source>
</evidence>
<dbReference type="AlphaFoldDB" id="A0AAD9MVM7"/>
<proteinExistence type="predicted"/>
<dbReference type="PANTHER" id="PTHR19143">
    <property type="entry name" value="FIBRINOGEN/TENASCIN/ANGIOPOEITIN"/>
    <property type="match status" value="1"/>
</dbReference>
<feature type="domain" description="Fibrinogen C-terminal" evidence="1">
    <location>
        <begin position="39"/>
        <end position="117"/>
    </location>
</feature>
<dbReference type="Pfam" id="PF00147">
    <property type="entry name" value="Fibrinogen_C"/>
    <property type="match status" value="1"/>
</dbReference>
<dbReference type="InterPro" id="IPR002181">
    <property type="entry name" value="Fibrinogen_a/b/g_C_dom"/>
</dbReference>
<keyword evidence="3" id="KW-1185">Reference proteome</keyword>
<organism evidence="2 3">
    <name type="scientific">Paralvinella palmiformis</name>
    <dbReference type="NCBI Taxonomy" id="53620"/>
    <lineage>
        <taxon>Eukaryota</taxon>
        <taxon>Metazoa</taxon>
        <taxon>Spiralia</taxon>
        <taxon>Lophotrochozoa</taxon>
        <taxon>Annelida</taxon>
        <taxon>Polychaeta</taxon>
        <taxon>Sedentaria</taxon>
        <taxon>Canalipalpata</taxon>
        <taxon>Terebellida</taxon>
        <taxon>Terebelliformia</taxon>
        <taxon>Alvinellidae</taxon>
        <taxon>Paralvinella</taxon>
    </lineage>
</organism>
<dbReference type="EMBL" id="JAODUP010000656">
    <property type="protein sequence ID" value="KAK2145808.1"/>
    <property type="molecule type" value="Genomic_DNA"/>
</dbReference>
<dbReference type="PROSITE" id="PS51406">
    <property type="entry name" value="FIBRINOGEN_C_2"/>
    <property type="match status" value="1"/>
</dbReference>
<protein>
    <recommendedName>
        <fullName evidence="1">Fibrinogen C-terminal domain-containing protein</fullName>
    </recommendedName>
</protein>
<dbReference type="InterPro" id="IPR014716">
    <property type="entry name" value="Fibrinogen_a/b/g_C_1"/>
</dbReference>
<dbReference type="InterPro" id="IPR036056">
    <property type="entry name" value="Fibrinogen-like_C"/>
</dbReference>
<accession>A0AAD9MVM7</accession>
<dbReference type="InterPro" id="IPR050373">
    <property type="entry name" value="Fibrinogen_C-term_domain"/>
</dbReference>
<comment type="caution">
    <text evidence="2">The sequence shown here is derived from an EMBL/GenBank/DDBJ whole genome shotgun (WGS) entry which is preliminary data.</text>
</comment>
<sequence length="119" mass="13905">MVFMTDINLSPEGRIPKYTKVYCDLTTRDDNWMVIDIILRYHNGMMFTTVTRDNDQQLEGNCAVFFEAPWWHKNCHKVLLTGHYGADVKPYMGIRWFKPLGDNEFAKKAVMKIRPVTTG</sequence>
<dbReference type="Gene3D" id="3.90.215.10">
    <property type="entry name" value="Gamma Fibrinogen, chain A, domain 1"/>
    <property type="match status" value="1"/>
</dbReference>
<name>A0AAD9MVM7_9ANNE</name>
<dbReference type="Proteomes" id="UP001208570">
    <property type="component" value="Unassembled WGS sequence"/>
</dbReference>
<dbReference type="GO" id="GO:0005615">
    <property type="term" value="C:extracellular space"/>
    <property type="evidence" value="ECO:0007669"/>
    <property type="project" value="TreeGrafter"/>
</dbReference>
<dbReference type="SUPFAM" id="SSF56496">
    <property type="entry name" value="Fibrinogen C-terminal domain-like"/>
    <property type="match status" value="1"/>
</dbReference>
<dbReference type="SMART" id="SM00186">
    <property type="entry name" value="FBG"/>
    <property type="match status" value="1"/>
</dbReference>
<evidence type="ECO:0000313" key="3">
    <source>
        <dbReference type="Proteomes" id="UP001208570"/>
    </source>
</evidence>